<dbReference type="PANTHER" id="PTHR35321">
    <property type="entry name" value="OS02G0753200 PROTEIN"/>
    <property type="match status" value="1"/>
</dbReference>
<reference evidence="1" key="2">
    <citation type="submission" date="2015-03" db="UniProtKB">
        <authorList>
            <consortium name="EnsemblPlants"/>
        </authorList>
    </citation>
    <scope>IDENTIFICATION</scope>
</reference>
<dbReference type="STRING" id="109376.A0A0D3CE52"/>
<evidence type="ECO:0000313" key="2">
    <source>
        <dbReference type="Proteomes" id="UP000032141"/>
    </source>
</evidence>
<keyword evidence="2" id="KW-1185">Reference proteome</keyword>
<dbReference type="Gramene" id="Bo5g053460.1">
    <property type="protein sequence ID" value="Bo5g053460.1"/>
    <property type="gene ID" value="Bo5g053460"/>
</dbReference>
<sequence length="157" mass="17665">MSTQKKKMSRRRITRTPTKKMGTMALRDTDLLLLQCSISLHRSHSARDFGLPSANDVFSQISGPPEFLNNRTEADEEATARDAEHAKRMTQMKGSPFDDVNCVSTKESPAASAILILMFRQLHTYCFGWFIGVVMEAKPQLVGIHERVRNNIDAQPS</sequence>
<reference evidence="1 2" key="1">
    <citation type="journal article" date="2014" name="Genome Biol.">
        <title>Transcriptome and methylome profiling reveals relics of genome dominance in the mesopolyploid Brassica oleracea.</title>
        <authorList>
            <person name="Parkin I.A."/>
            <person name="Koh C."/>
            <person name="Tang H."/>
            <person name="Robinson S.J."/>
            <person name="Kagale S."/>
            <person name="Clarke W.E."/>
            <person name="Town C.D."/>
            <person name="Nixon J."/>
            <person name="Krishnakumar V."/>
            <person name="Bidwell S.L."/>
            <person name="Denoeud F."/>
            <person name="Belcram H."/>
            <person name="Links M.G."/>
            <person name="Just J."/>
            <person name="Clarke C."/>
            <person name="Bender T."/>
            <person name="Huebert T."/>
            <person name="Mason A.S."/>
            <person name="Pires J.C."/>
            <person name="Barker G."/>
            <person name="Moore J."/>
            <person name="Walley P.G."/>
            <person name="Manoli S."/>
            <person name="Batley J."/>
            <person name="Edwards D."/>
            <person name="Nelson M.N."/>
            <person name="Wang X."/>
            <person name="Paterson A.H."/>
            <person name="King G."/>
            <person name="Bancroft I."/>
            <person name="Chalhoub B."/>
            <person name="Sharpe A.G."/>
        </authorList>
    </citation>
    <scope>NUCLEOTIDE SEQUENCE</scope>
    <source>
        <strain evidence="1 2">cv. TO1000</strain>
    </source>
</reference>
<dbReference type="HOGENOM" id="CLU_141859_0_0_1"/>
<proteinExistence type="predicted"/>
<dbReference type="InterPro" id="IPR040306">
    <property type="entry name" value="Os02g0753200-like"/>
</dbReference>
<organism evidence="1 2">
    <name type="scientific">Brassica oleracea var. oleracea</name>
    <dbReference type="NCBI Taxonomy" id="109376"/>
    <lineage>
        <taxon>Eukaryota</taxon>
        <taxon>Viridiplantae</taxon>
        <taxon>Streptophyta</taxon>
        <taxon>Embryophyta</taxon>
        <taxon>Tracheophyta</taxon>
        <taxon>Spermatophyta</taxon>
        <taxon>Magnoliopsida</taxon>
        <taxon>eudicotyledons</taxon>
        <taxon>Gunneridae</taxon>
        <taxon>Pentapetalae</taxon>
        <taxon>rosids</taxon>
        <taxon>malvids</taxon>
        <taxon>Brassicales</taxon>
        <taxon>Brassicaceae</taxon>
        <taxon>Brassiceae</taxon>
        <taxon>Brassica</taxon>
    </lineage>
</organism>
<protein>
    <submittedName>
        <fullName evidence="1">Uncharacterized protein</fullName>
    </submittedName>
</protein>
<dbReference type="OMA" id="CFGWFIG"/>
<accession>A0A0D3CE52</accession>
<dbReference type="PANTHER" id="PTHR35321:SF1">
    <property type="entry name" value="OS02G0753200 PROTEIN"/>
    <property type="match status" value="1"/>
</dbReference>
<name>A0A0D3CE52_BRAOL</name>
<evidence type="ECO:0000313" key="1">
    <source>
        <dbReference type="EnsemblPlants" id="Bo5g053460.1"/>
    </source>
</evidence>
<dbReference type="Proteomes" id="UP000032141">
    <property type="component" value="Chromosome C5"/>
</dbReference>
<dbReference type="AlphaFoldDB" id="A0A0D3CE52"/>
<dbReference type="EnsemblPlants" id="Bo5g053460.1">
    <property type="protein sequence ID" value="Bo5g053460.1"/>
    <property type="gene ID" value="Bo5g053460"/>
</dbReference>